<accession>A0A409VL90</accession>
<dbReference type="AlphaFoldDB" id="A0A409VL90"/>
<dbReference type="Proteomes" id="UP000284706">
    <property type="component" value="Unassembled WGS sequence"/>
</dbReference>
<evidence type="ECO:0000313" key="1">
    <source>
        <dbReference type="EMBL" id="PPQ67007.1"/>
    </source>
</evidence>
<organism evidence="1 2">
    <name type="scientific">Gymnopilus dilepis</name>
    <dbReference type="NCBI Taxonomy" id="231916"/>
    <lineage>
        <taxon>Eukaryota</taxon>
        <taxon>Fungi</taxon>
        <taxon>Dikarya</taxon>
        <taxon>Basidiomycota</taxon>
        <taxon>Agaricomycotina</taxon>
        <taxon>Agaricomycetes</taxon>
        <taxon>Agaricomycetidae</taxon>
        <taxon>Agaricales</taxon>
        <taxon>Agaricineae</taxon>
        <taxon>Hymenogastraceae</taxon>
        <taxon>Gymnopilus</taxon>
    </lineage>
</organism>
<keyword evidence="2" id="KW-1185">Reference proteome</keyword>
<comment type="caution">
    <text evidence="1">The sequence shown here is derived from an EMBL/GenBank/DDBJ whole genome shotgun (WGS) entry which is preliminary data.</text>
</comment>
<dbReference type="EMBL" id="NHYE01005616">
    <property type="protein sequence ID" value="PPQ67007.1"/>
    <property type="molecule type" value="Genomic_DNA"/>
</dbReference>
<reference evidence="1 2" key="1">
    <citation type="journal article" date="2018" name="Evol. Lett.">
        <title>Horizontal gene cluster transfer increased hallucinogenic mushroom diversity.</title>
        <authorList>
            <person name="Reynolds H.T."/>
            <person name="Vijayakumar V."/>
            <person name="Gluck-Thaler E."/>
            <person name="Korotkin H.B."/>
            <person name="Matheny P.B."/>
            <person name="Slot J.C."/>
        </authorList>
    </citation>
    <scope>NUCLEOTIDE SEQUENCE [LARGE SCALE GENOMIC DNA]</scope>
    <source>
        <strain evidence="1 2">SRW20</strain>
    </source>
</reference>
<proteinExistence type="predicted"/>
<gene>
    <name evidence="1" type="ORF">CVT26_009967</name>
</gene>
<dbReference type="InParanoid" id="A0A409VL90"/>
<protein>
    <submittedName>
        <fullName evidence="1">Uncharacterized protein</fullName>
    </submittedName>
</protein>
<sequence>MVEVVLIFKRVSSEAGFVDVGLSCTPILSAGATSIPETTAYTLGRRCRRTLLYRGLGRNAVNEDVEDMEDERARVGRGPVVPGPQDYVFPRLRWLQLARGEETKAEGEAVVVADGDFRAVVELVSIRRSTPMAAYLSLCPCSPADIRYTRTTWMASRSQEASPGCADDDEESQS</sequence>
<name>A0A409VL90_9AGAR</name>
<evidence type="ECO:0000313" key="2">
    <source>
        <dbReference type="Proteomes" id="UP000284706"/>
    </source>
</evidence>